<dbReference type="SUPFAM" id="SSF109604">
    <property type="entry name" value="HD-domain/PDEase-like"/>
    <property type="match status" value="1"/>
</dbReference>
<dbReference type="SMART" id="SM00471">
    <property type="entry name" value="HDc"/>
    <property type="match status" value="1"/>
</dbReference>
<feature type="domain" description="HD-GYP" evidence="1">
    <location>
        <begin position="95"/>
        <end position="291"/>
    </location>
</feature>
<evidence type="ECO:0000313" key="3">
    <source>
        <dbReference type="Proteomes" id="UP000031967"/>
    </source>
</evidence>
<name>A0ABR5ALZ4_9BACL</name>
<dbReference type="Proteomes" id="UP000031967">
    <property type="component" value="Unassembled WGS sequence"/>
</dbReference>
<dbReference type="InterPro" id="IPR003607">
    <property type="entry name" value="HD/PDEase_dom"/>
</dbReference>
<dbReference type="InterPro" id="IPR037522">
    <property type="entry name" value="HD_GYP_dom"/>
</dbReference>
<reference evidence="2 3" key="1">
    <citation type="submission" date="2014-12" db="EMBL/GenBank/DDBJ databases">
        <title>Draft genome sequence of Paenibacillus kamchatkensis strain B-2647.</title>
        <authorList>
            <person name="Karlyshev A.V."/>
            <person name="Kudryashova E.B."/>
        </authorList>
    </citation>
    <scope>NUCLEOTIDE SEQUENCE [LARGE SCALE GENOMIC DNA]</scope>
    <source>
        <strain evidence="2 3">VKM B-2647</strain>
    </source>
</reference>
<accession>A0ABR5ALZ4</accession>
<dbReference type="PANTHER" id="PTHR43155">
    <property type="entry name" value="CYCLIC DI-GMP PHOSPHODIESTERASE PA4108-RELATED"/>
    <property type="match status" value="1"/>
</dbReference>
<gene>
    <name evidence="2" type="ORF">SD70_03370</name>
</gene>
<comment type="caution">
    <text evidence="2">The sequence shown here is derived from an EMBL/GenBank/DDBJ whole genome shotgun (WGS) entry which is preliminary data.</text>
</comment>
<sequence length="327" mass="37296">MPIDNTWFIGRRLNNNIYSKQGSLLLPKNNILEARHLDLLRQHGIEIMAEDTELVIEALVDEAISEVQSIYEKIHHNSSQLSNQVIRHTVMPKIQELCFNNNLSNVILALTKKDHYTYRHCIGVAVISYLIGKWLGLKDEELNDLTVAGLLHDLGKTKIPDSILKKVGKLSAEEYSEMKRHTHFGYEMIGNLPGMTEQQALVALQHHEREDGSGYPFGVCGDKITHFCKIVTVADVFHTMVSERVYKNPVPLYQVFQEIYQRSFGLFDPIIVQCFITNVMNRMIGDSVLLSDGRVARIVMLHPDDLINPLVELQGEYCDLRQSKIKS</sequence>
<dbReference type="Gene3D" id="1.10.3210.10">
    <property type="entry name" value="Hypothetical protein af1432"/>
    <property type="match status" value="1"/>
</dbReference>
<dbReference type="PANTHER" id="PTHR43155:SF2">
    <property type="entry name" value="CYCLIC DI-GMP PHOSPHODIESTERASE PA4108"/>
    <property type="match status" value="1"/>
</dbReference>
<protein>
    <submittedName>
        <fullName evidence="2">Phosphohydrolase</fullName>
    </submittedName>
</protein>
<organism evidence="2 3">
    <name type="scientific">Gordoniibacillus kamchatkensis</name>
    <dbReference type="NCBI Taxonomy" id="1590651"/>
    <lineage>
        <taxon>Bacteria</taxon>
        <taxon>Bacillati</taxon>
        <taxon>Bacillota</taxon>
        <taxon>Bacilli</taxon>
        <taxon>Bacillales</taxon>
        <taxon>Paenibacillaceae</taxon>
        <taxon>Gordoniibacillus</taxon>
    </lineage>
</organism>
<keyword evidence="3" id="KW-1185">Reference proteome</keyword>
<proteinExistence type="predicted"/>
<dbReference type="Pfam" id="PF13487">
    <property type="entry name" value="HD_5"/>
    <property type="match status" value="1"/>
</dbReference>
<dbReference type="CDD" id="cd00077">
    <property type="entry name" value="HDc"/>
    <property type="match status" value="1"/>
</dbReference>
<evidence type="ECO:0000313" key="2">
    <source>
        <dbReference type="EMBL" id="KIL42031.1"/>
    </source>
</evidence>
<dbReference type="PROSITE" id="PS51832">
    <property type="entry name" value="HD_GYP"/>
    <property type="match status" value="1"/>
</dbReference>
<dbReference type="EMBL" id="JXAK01000004">
    <property type="protein sequence ID" value="KIL42031.1"/>
    <property type="molecule type" value="Genomic_DNA"/>
</dbReference>
<evidence type="ECO:0000259" key="1">
    <source>
        <dbReference type="PROSITE" id="PS51832"/>
    </source>
</evidence>